<dbReference type="EMBL" id="JBBPBK010000008">
    <property type="protein sequence ID" value="KAK9279049.1"/>
    <property type="molecule type" value="Genomic_DNA"/>
</dbReference>
<keyword evidence="2" id="KW-1185">Reference proteome</keyword>
<proteinExistence type="predicted"/>
<protein>
    <submittedName>
        <fullName evidence="1">Uncharacterized protein</fullName>
    </submittedName>
</protein>
<dbReference type="AlphaFoldDB" id="A0AAP0RLE2"/>
<sequence>MKEICEREQVDAWREFELKATLLVFVHHHSLVNSIVTESFLLMLSSESSVRLQPRPSS</sequence>
<accession>A0AAP0RLE2</accession>
<organism evidence="1 2">
    <name type="scientific">Liquidambar formosana</name>
    <name type="common">Formosan gum</name>
    <dbReference type="NCBI Taxonomy" id="63359"/>
    <lineage>
        <taxon>Eukaryota</taxon>
        <taxon>Viridiplantae</taxon>
        <taxon>Streptophyta</taxon>
        <taxon>Embryophyta</taxon>
        <taxon>Tracheophyta</taxon>
        <taxon>Spermatophyta</taxon>
        <taxon>Magnoliopsida</taxon>
        <taxon>eudicotyledons</taxon>
        <taxon>Gunneridae</taxon>
        <taxon>Pentapetalae</taxon>
        <taxon>Saxifragales</taxon>
        <taxon>Altingiaceae</taxon>
        <taxon>Liquidambar</taxon>
    </lineage>
</organism>
<evidence type="ECO:0000313" key="1">
    <source>
        <dbReference type="EMBL" id="KAK9279049.1"/>
    </source>
</evidence>
<gene>
    <name evidence="1" type="ORF">L1049_012724</name>
</gene>
<evidence type="ECO:0000313" key="2">
    <source>
        <dbReference type="Proteomes" id="UP001415857"/>
    </source>
</evidence>
<comment type="caution">
    <text evidence="1">The sequence shown here is derived from an EMBL/GenBank/DDBJ whole genome shotgun (WGS) entry which is preliminary data.</text>
</comment>
<name>A0AAP0RLE2_LIQFO</name>
<reference evidence="1 2" key="1">
    <citation type="journal article" date="2024" name="Plant J.">
        <title>Genome sequences and population genomics reveal climatic adaptation and genomic divergence between two closely related sweetgum species.</title>
        <authorList>
            <person name="Xu W.Q."/>
            <person name="Ren C.Q."/>
            <person name="Zhang X.Y."/>
            <person name="Comes H.P."/>
            <person name="Liu X.H."/>
            <person name="Li Y.G."/>
            <person name="Kettle C.J."/>
            <person name="Jalonen R."/>
            <person name="Gaisberger H."/>
            <person name="Ma Y.Z."/>
            <person name="Qiu Y.X."/>
        </authorList>
    </citation>
    <scope>NUCLEOTIDE SEQUENCE [LARGE SCALE GENOMIC DNA]</scope>
    <source>
        <strain evidence="1">Hangzhou</strain>
    </source>
</reference>
<dbReference type="Proteomes" id="UP001415857">
    <property type="component" value="Unassembled WGS sequence"/>
</dbReference>